<keyword evidence="9" id="KW-1185">Reference proteome</keyword>
<dbReference type="SMART" id="SM00355">
    <property type="entry name" value="ZnF_C2H2"/>
    <property type="match status" value="10"/>
</dbReference>
<evidence type="ECO:0000313" key="8">
    <source>
        <dbReference type="Ensembl" id="ENSCVAP00000003311.1"/>
    </source>
</evidence>
<evidence type="ECO:0000256" key="6">
    <source>
        <dbReference type="SAM" id="MobiDB-lite"/>
    </source>
</evidence>
<feature type="region of interest" description="Disordered" evidence="6">
    <location>
        <begin position="62"/>
        <end position="131"/>
    </location>
</feature>
<dbReference type="PROSITE" id="PS00028">
    <property type="entry name" value="ZINC_FINGER_C2H2_1"/>
    <property type="match status" value="3"/>
</dbReference>
<evidence type="ECO:0000313" key="9">
    <source>
        <dbReference type="Proteomes" id="UP000265020"/>
    </source>
</evidence>
<proteinExistence type="predicted"/>
<reference evidence="8" key="1">
    <citation type="submission" date="2025-08" db="UniProtKB">
        <authorList>
            <consortium name="Ensembl"/>
        </authorList>
    </citation>
    <scope>IDENTIFICATION</scope>
</reference>
<feature type="region of interest" description="Disordered" evidence="6">
    <location>
        <begin position="1"/>
        <end position="45"/>
    </location>
</feature>
<keyword evidence="4" id="KW-0862">Zinc</keyword>
<dbReference type="CTD" id="22847"/>
<dbReference type="KEGG" id="cvg:107103820"/>
<dbReference type="GO" id="GO:0045944">
    <property type="term" value="P:positive regulation of transcription by RNA polymerase II"/>
    <property type="evidence" value="ECO:0007669"/>
    <property type="project" value="TreeGrafter"/>
</dbReference>
<evidence type="ECO:0000256" key="1">
    <source>
        <dbReference type="ARBA" id="ARBA00022723"/>
    </source>
</evidence>
<dbReference type="GeneID" id="107103820"/>
<keyword evidence="3 5" id="KW-0863">Zinc-finger</keyword>
<evidence type="ECO:0000256" key="3">
    <source>
        <dbReference type="ARBA" id="ARBA00022771"/>
    </source>
</evidence>
<dbReference type="PANTHER" id="PTHR24403:SF74">
    <property type="entry name" value="ZINC FINGER PROTEIN 507"/>
    <property type="match status" value="1"/>
</dbReference>
<dbReference type="GO" id="GO:0008270">
    <property type="term" value="F:zinc ion binding"/>
    <property type="evidence" value="ECO:0007669"/>
    <property type="project" value="UniProtKB-KW"/>
</dbReference>
<dbReference type="Ensembl" id="ENSCVAT00000010246.1">
    <property type="protein sequence ID" value="ENSCVAP00000003311.1"/>
    <property type="gene ID" value="ENSCVAG00000004478.1"/>
</dbReference>
<protein>
    <submittedName>
        <fullName evidence="8">Zinc finger protein 507</fullName>
    </submittedName>
</protein>
<keyword evidence="1" id="KW-0479">Metal-binding</keyword>
<dbReference type="PANTHER" id="PTHR24403">
    <property type="entry name" value="ZINC FINGER PROTEIN"/>
    <property type="match status" value="1"/>
</dbReference>
<reference evidence="8" key="2">
    <citation type="submission" date="2025-09" db="UniProtKB">
        <authorList>
            <consortium name="Ensembl"/>
        </authorList>
    </citation>
    <scope>IDENTIFICATION</scope>
</reference>
<dbReference type="RefSeq" id="XP_015259140.1">
    <property type="nucleotide sequence ID" value="XM_015403654.1"/>
</dbReference>
<feature type="domain" description="C2H2-type" evidence="7">
    <location>
        <begin position="803"/>
        <end position="830"/>
    </location>
</feature>
<dbReference type="SUPFAM" id="SSF57667">
    <property type="entry name" value="beta-beta-alpha zinc fingers"/>
    <property type="match status" value="3"/>
</dbReference>
<feature type="domain" description="C2H2-type" evidence="7">
    <location>
        <begin position="684"/>
        <end position="706"/>
    </location>
</feature>
<feature type="domain" description="C2H2-type" evidence="7">
    <location>
        <begin position="628"/>
        <end position="655"/>
    </location>
</feature>
<dbReference type="InterPro" id="IPR050688">
    <property type="entry name" value="Zinc_finger/UBP_domain"/>
</dbReference>
<feature type="compositionally biased region" description="Low complexity" evidence="6">
    <location>
        <begin position="12"/>
        <end position="29"/>
    </location>
</feature>
<evidence type="ECO:0000256" key="4">
    <source>
        <dbReference type="ARBA" id="ARBA00022833"/>
    </source>
</evidence>
<name>A0A3Q2CE72_CYPVA</name>
<dbReference type="Gene3D" id="3.30.160.60">
    <property type="entry name" value="Classic Zinc Finger"/>
    <property type="match status" value="4"/>
</dbReference>
<evidence type="ECO:0000256" key="2">
    <source>
        <dbReference type="ARBA" id="ARBA00022737"/>
    </source>
</evidence>
<accession>A0A3Q2CE72</accession>
<feature type="region of interest" description="Disordered" evidence="6">
    <location>
        <begin position="279"/>
        <end position="298"/>
    </location>
</feature>
<dbReference type="Proteomes" id="UP000265020">
    <property type="component" value="Unassembled WGS sequence"/>
</dbReference>
<keyword evidence="2" id="KW-0677">Repeat</keyword>
<feature type="domain" description="C2H2-type" evidence="7">
    <location>
        <begin position="935"/>
        <end position="962"/>
    </location>
</feature>
<dbReference type="OrthoDB" id="10066771at2759"/>
<dbReference type="GeneTree" id="ENSGT00490000043434"/>
<evidence type="ECO:0000259" key="7">
    <source>
        <dbReference type="PROSITE" id="PS50157"/>
    </source>
</evidence>
<dbReference type="InterPro" id="IPR013087">
    <property type="entry name" value="Znf_C2H2_type"/>
</dbReference>
<feature type="compositionally biased region" description="Polar residues" evidence="6">
    <location>
        <begin position="284"/>
        <end position="295"/>
    </location>
</feature>
<sequence length="981" mass="107332">MDEISSVAVLISKSSASPAASSSPGTPASLLQTRPQDAAQPRQVDESLIQVIEKLSKIVEKRPQRHCALGGRKRGQDPDSPSGRGRQSLASSPKKKIRINVNEEEKADGGDDEDDNNNSISAATGVSKPSDHKRTVTCYQCSLCPFLSQTLPQLREHLKQHDEQHSDLILMCSECHFTSRDQDLLEAHVRLHFDDGASALSAAEGTLLKRDGGGELMNSAAEDSTELQKKKKWYSYEEYGLYRCLICSYVCSQQRMLKTHAWKHAGLVDCSYPIFEEEDGASGRQETQAPPSSTAPREDVVILQSPGLDDKSVQAAVRLQLCMPPAPVSNSRAVSATTADGDAENGYVPKDVSAEEPAVEVQVITEADCDMEVGGGREGSSAADSLLSSAQKIINSGPNSVGHINVIVERLPSAEDSVMAAKPLLLAADVDRDQRALGVNEEEEPLPAKPPLPTVDDENVPPTSRKRTHSESLRLHSLAAEALVAMPMRTLELPAPSPTTGVKTQGVPPSGQRASDLEQTTALLDLKLCRHGKEEEFRPLRLVDGDEESPATKAGISLSLLTVIERLRERSDQNASDEDILKELQDNAQIQNGALAGAAAPGNGVEDGLAGSPDGGLVDYNPGSERPYRCRLCHYSSSNKGYIKQHLRVHRQRAPYQCPICEHKASDSKDLEDHMIYHCKTRMHQCRHCPQTFHYKSQLRSHEREHLSCSSDTAPLTDTIPPVEESERGTDEDGGKPKFYRCDVCSYTSATYIGVRNHRRIHNSDKPYRCCSCDFATTNMNSLKSHMRRHPQEHQAVQLLEQYRCSLCGYVCSHPPSLKSHMWKHAGDQNYNYEQVNRAINEAISQSSRTSQRLSGLLEAGSECAAVAPDSKEKAETQVDPLPAQTSAAKASPPAGNPAGLPTDSSPCPTEGKDATPSHLRTEQLPAMEYCVLLFCCCICGFESTSKERLMEHMKEHEGDIISIILNKEQHQQEAEAQASL</sequence>
<dbReference type="STRING" id="28743.ENSCVAP00000003311"/>
<feature type="region of interest" description="Disordered" evidence="6">
    <location>
        <begin position="495"/>
        <end position="515"/>
    </location>
</feature>
<dbReference type="PROSITE" id="PS50157">
    <property type="entry name" value="ZINC_FINGER_C2H2_2"/>
    <property type="match status" value="6"/>
</dbReference>
<dbReference type="OMA" id="KIGCEGR"/>
<feature type="region of interest" description="Disordered" evidence="6">
    <location>
        <begin position="710"/>
        <end position="733"/>
    </location>
</feature>
<feature type="domain" description="C2H2-type" evidence="7">
    <location>
        <begin position="740"/>
        <end position="767"/>
    </location>
</feature>
<dbReference type="InterPro" id="IPR036236">
    <property type="entry name" value="Znf_C2H2_sf"/>
</dbReference>
<feature type="region of interest" description="Disordered" evidence="6">
    <location>
        <begin position="438"/>
        <end position="472"/>
    </location>
</feature>
<dbReference type="AlphaFoldDB" id="A0A3Q2CE72"/>
<dbReference type="GO" id="GO:0005634">
    <property type="term" value="C:nucleus"/>
    <property type="evidence" value="ECO:0007669"/>
    <property type="project" value="TreeGrafter"/>
</dbReference>
<evidence type="ECO:0000256" key="5">
    <source>
        <dbReference type="PROSITE-ProRule" id="PRU00042"/>
    </source>
</evidence>
<organism evidence="8 9">
    <name type="scientific">Cyprinodon variegatus</name>
    <name type="common">Sheepshead minnow</name>
    <dbReference type="NCBI Taxonomy" id="28743"/>
    <lineage>
        <taxon>Eukaryota</taxon>
        <taxon>Metazoa</taxon>
        <taxon>Chordata</taxon>
        <taxon>Craniata</taxon>
        <taxon>Vertebrata</taxon>
        <taxon>Euteleostomi</taxon>
        <taxon>Actinopterygii</taxon>
        <taxon>Neopterygii</taxon>
        <taxon>Teleostei</taxon>
        <taxon>Neoteleostei</taxon>
        <taxon>Acanthomorphata</taxon>
        <taxon>Ovalentaria</taxon>
        <taxon>Atherinomorphae</taxon>
        <taxon>Cyprinodontiformes</taxon>
        <taxon>Cyprinodontidae</taxon>
        <taxon>Cyprinodon</taxon>
    </lineage>
</organism>
<feature type="domain" description="C2H2-type" evidence="7">
    <location>
        <begin position="768"/>
        <end position="795"/>
    </location>
</feature>
<feature type="region of interest" description="Disordered" evidence="6">
    <location>
        <begin position="867"/>
        <end position="917"/>
    </location>
</feature>